<evidence type="ECO:0000313" key="3">
    <source>
        <dbReference type="EMBL" id="MCO5979007.1"/>
    </source>
</evidence>
<keyword evidence="2" id="KW-0732">Signal</keyword>
<dbReference type="InterPro" id="IPR014558">
    <property type="entry name" value="UCP029720"/>
</dbReference>
<dbReference type="EMBL" id="JAMXMC010000015">
    <property type="protein sequence ID" value="MCO5979007.1"/>
    <property type="molecule type" value="Genomic_DNA"/>
</dbReference>
<accession>A0ABT1BS05</accession>
<dbReference type="PANTHER" id="PTHR39335:SF1">
    <property type="entry name" value="BLL4220 PROTEIN"/>
    <property type="match status" value="1"/>
</dbReference>
<feature type="signal peptide" evidence="2">
    <location>
        <begin position="1"/>
        <end position="30"/>
    </location>
</feature>
<comment type="caution">
    <text evidence="3">The sequence shown here is derived from an EMBL/GenBank/DDBJ whole genome shotgun (WGS) entry which is preliminary data.</text>
</comment>
<evidence type="ECO:0000256" key="1">
    <source>
        <dbReference type="SAM" id="MobiDB-lite"/>
    </source>
</evidence>
<proteinExistence type="predicted"/>
<sequence length="135" mass="13970">MKRSPATVLPVLTSLCALGASLLLPAAALAAPPAAPAVAMDGVLVDASHMTLYTFDQDSAGSGKSNCSGPCATNWPPLLAPAGASAQGDWTLVMRDDGATQWAYMGRPLYHWAKDQKPGDRTGDGVKGVWHLAKP</sequence>
<dbReference type="PIRSF" id="PIRSF029720">
    <property type="entry name" value="UCP029720"/>
    <property type="match status" value="1"/>
</dbReference>
<dbReference type="Pfam" id="PF03640">
    <property type="entry name" value="Lipoprotein_15"/>
    <property type="match status" value="2"/>
</dbReference>
<dbReference type="RefSeq" id="WP_252771969.1">
    <property type="nucleotide sequence ID" value="NZ_JAMXMC010000015.1"/>
</dbReference>
<evidence type="ECO:0000256" key="2">
    <source>
        <dbReference type="SAM" id="SignalP"/>
    </source>
</evidence>
<organism evidence="3 4">
    <name type="scientific">Ideonella oryzae</name>
    <dbReference type="NCBI Taxonomy" id="2937441"/>
    <lineage>
        <taxon>Bacteria</taxon>
        <taxon>Pseudomonadati</taxon>
        <taxon>Pseudomonadota</taxon>
        <taxon>Betaproteobacteria</taxon>
        <taxon>Burkholderiales</taxon>
        <taxon>Sphaerotilaceae</taxon>
        <taxon>Ideonella</taxon>
    </lineage>
</organism>
<feature type="chain" id="PRO_5046900189" description="Lipoprotein with Yx(FWY)xxD motif" evidence="2">
    <location>
        <begin position="31"/>
        <end position="135"/>
    </location>
</feature>
<feature type="region of interest" description="Disordered" evidence="1">
    <location>
        <begin position="116"/>
        <end position="135"/>
    </location>
</feature>
<reference evidence="3 4" key="1">
    <citation type="submission" date="2022-06" db="EMBL/GenBank/DDBJ databases">
        <title>Ideonella sp. NS12-5 Genome sequencing and assembly.</title>
        <authorList>
            <person name="Jung Y."/>
        </authorList>
    </citation>
    <scope>NUCLEOTIDE SEQUENCE [LARGE SCALE GENOMIC DNA]</scope>
    <source>
        <strain evidence="3 4">NS12-5</strain>
    </source>
</reference>
<protein>
    <recommendedName>
        <fullName evidence="5">Lipoprotein with Yx(FWY)xxD motif</fullName>
    </recommendedName>
</protein>
<evidence type="ECO:0000313" key="4">
    <source>
        <dbReference type="Proteomes" id="UP001204851"/>
    </source>
</evidence>
<keyword evidence="4" id="KW-1185">Reference proteome</keyword>
<name>A0ABT1BS05_9BURK</name>
<evidence type="ECO:0008006" key="5">
    <source>
        <dbReference type="Google" id="ProtNLM"/>
    </source>
</evidence>
<gene>
    <name evidence="3" type="ORF">M0L44_20090</name>
</gene>
<dbReference type="InterPro" id="IPR005297">
    <property type="entry name" value="Lipoprotein_repeat"/>
</dbReference>
<dbReference type="Proteomes" id="UP001204851">
    <property type="component" value="Unassembled WGS sequence"/>
</dbReference>
<dbReference type="PANTHER" id="PTHR39335">
    <property type="entry name" value="BLL4220 PROTEIN"/>
    <property type="match status" value="1"/>
</dbReference>